<dbReference type="PANTHER" id="PTHR42924:SF3">
    <property type="entry name" value="POLYMERASE_HISTIDINOL PHOSPHATASE N-TERMINAL DOMAIN-CONTAINING PROTEIN"/>
    <property type="match status" value="1"/>
</dbReference>
<dbReference type="Proteomes" id="UP001199355">
    <property type="component" value="Unassembled WGS sequence"/>
</dbReference>
<dbReference type="PANTHER" id="PTHR42924">
    <property type="entry name" value="EXONUCLEASE"/>
    <property type="match status" value="1"/>
</dbReference>
<dbReference type="Pfam" id="PF02811">
    <property type="entry name" value="PHP"/>
    <property type="match status" value="1"/>
</dbReference>
<name>A0AAE3AV57_9FIRM</name>
<dbReference type="Gene3D" id="3.20.20.140">
    <property type="entry name" value="Metal-dependent hydrolases"/>
    <property type="match status" value="1"/>
</dbReference>
<proteinExistence type="predicted"/>
<feature type="domain" description="Polymerase/histidinol phosphatase N-terminal" evidence="1">
    <location>
        <begin position="4"/>
        <end position="69"/>
    </location>
</feature>
<dbReference type="EMBL" id="JAJEQF010000030">
    <property type="protein sequence ID" value="MCC2168224.1"/>
    <property type="molecule type" value="Genomic_DNA"/>
</dbReference>
<dbReference type="SMART" id="SM00481">
    <property type="entry name" value="POLIIIAc"/>
    <property type="match status" value="1"/>
</dbReference>
<dbReference type="AlphaFoldDB" id="A0AAE3AV57"/>
<organism evidence="2 3">
    <name type="scientific">Gallintestinimicrobium propionicum</name>
    <dbReference type="NCBI Taxonomy" id="2981770"/>
    <lineage>
        <taxon>Bacteria</taxon>
        <taxon>Bacillati</taxon>
        <taxon>Bacillota</taxon>
        <taxon>Clostridia</taxon>
        <taxon>Lachnospirales</taxon>
        <taxon>Lachnospiraceae</taxon>
        <taxon>Gallintestinimicrobium</taxon>
    </lineage>
</organism>
<dbReference type="RefSeq" id="WP_308728570.1">
    <property type="nucleotide sequence ID" value="NZ_JAJEQF010000030.1"/>
</dbReference>
<dbReference type="CDD" id="cd07438">
    <property type="entry name" value="PHP_HisPPase_AMP"/>
    <property type="match status" value="1"/>
</dbReference>
<dbReference type="InterPro" id="IPR004013">
    <property type="entry name" value="PHP_dom"/>
</dbReference>
<dbReference type="Gene3D" id="1.10.150.650">
    <property type="match status" value="1"/>
</dbReference>
<comment type="caution">
    <text evidence="2">The sequence shown here is derived from an EMBL/GenBank/DDBJ whole genome shotgun (WGS) entry which is preliminary data.</text>
</comment>
<gene>
    <name evidence="2" type="ORF">LKD45_11080</name>
</gene>
<dbReference type="GO" id="GO:0035312">
    <property type="term" value="F:5'-3' DNA exonuclease activity"/>
    <property type="evidence" value="ECO:0007669"/>
    <property type="project" value="TreeGrafter"/>
</dbReference>
<protein>
    <submittedName>
        <fullName evidence="2">PHP domain-containing protein</fullName>
    </submittedName>
</protein>
<dbReference type="InterPro" id="IPR052018">
    <property type="entry name" value="PHP_domain"/>
</dbReference>
<dbReference type="InterPro" id="IPR016195">
    <property type="entry name" value="Pol/histidinol_Pase-like"/>
</dbReference>
<reference evidence="2 3" key="1">
    <citation type="submission" date="2021-10" db="EMBL/GenBank/DDBJ databases">
        <title>Anaerobic single-cell dispensing facilitates the cultivation of human gut bacteria.</title>
        <authorList>
            <person name="Afrizal A."/>
        </authorList>
    </citation>
    <scope>NUCLEOTIDE SEQUENCE [LARGE SCALE GENOMIC DNA]</scope>
    <source>
        <strain evidence="2 3">CLA-AA-H244</strain>
    </source>
</reference>
<dbReference type="InterPro" id="IPR003141">
    <property type="entry name" value="Pol/His_phosphatase_N"/>
</dbReference>
<keyword evidence="3" id="KW-1185">Reference proteome</keyword>
<sequence length="285" mass="31531">MNTVDLHVHSNKSDGSFTPSELVDMAIAKGLTAFALTDHDMTAGVKEAVAYGQEKGIEVIPGIEFSTEYYGKDIHIVGLFIDEDAPAFQEQIGSFVRAREERNEKMCARLAADGIDISYEKLLEAFPDCVITRGHYSRYLLDHGYVKSLPEAFDRYLGDNTKYFVPREKITPAQAVSLILAVKGIPVLAHPTLYHMGKDNLSSLVRHLKEAGLVALEAVYSTYSAGEERQMRQLAARYGLLISGGSDFHGKSKPGLELGTGYGKLFIPEDILIALKKKRKELFDV</sequence>
<evidence type="ECO:0000259" key="1">
    <source>
        <dbReference type="SMART" id="SM00481"/>
    </source>
</evidence>
<accession>A0AAE3AV57</accession>
<dbReference type="GO" id="GO:0004534">
    <property type="term" value="F:5'-3' RNA exonuclease activity"/>
    <property type="evidence" value="ECO:0007669"/>
    <property type="project" value="TreeGrafter"/>
</dbReference>
<dbReference type="SUPFAM" id="SSF89550">
    <property type="entry name" value="PHP domain-like"/>
    <property type="match status" value="1"/>
</dbReference>
<evidence type="ECO:0000313" key="3">
    <source>
        <dbReference type="Proteomes" id="UP001199355"/>
    </source>
</evidence>
<evidence type="ECO:0000313" key="2">
    <source>
        <dbReference type="EMBL" id="MCC2168224.1"/>
    </source>
</evidence>